<protein>
    <recommendedName>
        <fullName evidence="3">Excreted virulence factor EspC, type VII ESX diderm</fullName>
    </recommendedName>
</protein>
<dbReference type="AlphaFoldDB" id="A0A1I3FQC3"/>
<dbReference type="EMBL" id="FOQY01000001">
    <property type="protein sequence ID" value="SFI13386.1"/>
    <property type="molecule type" value="Genomic_DNA"/>
</dbReference>
<organism evidence="1 2">
    <name type="scientific">Streptosporangium canum</name>
    <dbReference type="NCBI Taxonomy" id="324952"/>
    <lineage>
        <taxon>Bacteria</taxon>
        <taxon>Bacillati</taxon>
        <taxon>Actinomycetota</taxon>
        <taxon>Actinomycetes</taxon>
        <taxon>Streptosporangiales</taxon>
        <taxon>Streptosporangiaceae</taxon>
        <taxon>Streptosporangium</taxon>
    </lineage>
</organism>
<keyword evidence="2" id="KW-1185">Reference proteome</keyword>
<dbReference type="Proteomes" id="UP000199111">
    <property type="component" value="Unassembled WGS sequence"/>
</dbReference>
<sequence length="86" mass="9359">MLEAEANVGKLKAKAPMVDHWNPLFGIPDRAAPFVNKLNGYIGEWVAAAGTLQRVLGEDAPNLIRVARTYRDANEDAGNAADQINR</sequence>
<reference evidence="2" key="1">
    <citation type="submission" date="2016-10" db="EMBL/GenBank/DDBJ databases">
        <authorList>
            <person name="Varghese N."/>
            <person name="Submissions S."/>
        </authorList>
    </citation>
    <scope>NUCLEOTIDE SEQUENCE [LARGE SCALE GENOMIC DNA]</scope>
    <source>
        <strain evidence="2">CGMCC 4.2126</strain>
    </source>
</reference>
<accession>A0A1I3FQC3</accession>
<evidence type="ECO:0008006" key="3">
    <source>
        <dbReference type="Google" id="ProtNLM"/>
    </source>
</evidence>
<gene>
    <name evidence="1" type="ORF">SAMN05216275_101301</name>
</gene>
<name>A0A1I3FQC3_9ACTN</name>
<evidence type="ECO:0000313" key="2">
    <source>
        <dbReference type="Proteomes" id="UP000199111"/>
    </source>
</evidence>
<evidence type="ECO:0000313" key="1">
    <source>
        <dbReference type="EMBL" id="SFI13386.1"/>
    </source>
</evidence>
<proteinExistence type="predicted"/>